<accession>A0A8H7VGF3</accession>
<comment type="caution">
    <text evidence="2">The sequence shown here is derived from an EMBL/GenBank/DDBJ whole genome shotgun (WGS) entry which is preliminary data.</text>
</comment>
<dbReference type="InterPro" id="IPR036047">
    <property type="entry name" value="F-box-like_dom_sf"/>
</dbReference>
<dbReference type="OrthoDB" id="2423701at2759"/>
<dbReference type="PROSITE" id="PS50181">
    <property type="entry name" value="FBOX"/>
    <property type="match status" value="1"/>
</dbReference>
<dbReference type="PANTHER" id="PTHR38926:SF72">
    <property type="entry name" value="IM:7136021-RELATED"/>
    <property type="match status" value="1"/>
</dbReference>
<feature type="domain" description="F-box" evidence="1">
    <location>
        <begin position="162"/>
        <end position="209"/>
    </location>
</feature>
<reference evidence="2 3" key="1">
    <citation type="submission" date="2020-12" db="EMBL/GenBank/DDBJ databases">
        <title>Metabolic potential, ecology and presence of endohyphal bacteria is reflected in genomic diversity of Mucoromycotina.</title>
        <authorList>
            <person name="Muszewska A."/>
            <person name="Okrasinska A."/>
            <person name="Steczkiewicz K."/>
            <person name="Drgas O."/>
            <person name="Orlowska M."/>
            <person name="Perlinska-Lenart U."/>
            <person name="Aleksandrzak-Piekarczyk T."/>
            <person name="Szatraj K."/>
            <person name="Zielenkiewicz U."/>
            <person name="Pilsyk S."/>
            <person name="Malc E."/>
            <person name="Mieczkowski P."/>
            <person name="Kruszewska J.S."/>
            <person name="Biernat P."/>
            <person name="Pawlowska J."/>
        </authorList>
    </citation>
    <scope>NUCLEOTIDE SEQUENCE [LARGE SCALE GENOMIC DNA]</scope>
    <source>
        <strain evidence="2 3">CBS 142.35</strain>
    </source>
</reference>
<evidence type="ECO:0000313" key="2">
    <source>
        <dbReference type="EMBL" id="KAG2217972.1"/>
    </source>
</evidence>
<dbReference type="SUPFAM" id="SSF52047">
    <property type="entry name" value="RNI-like"/>
    <property type="match status" value="1"/>
</dbReference>
<sequence length="684" mass="78663">MATKRKSTTHTNNILPGKKRVAIATDWETALRLIQHALENEQHDTIIEQSSRILDDLQQKTVYMLKLRMTAWDRKGRYDNQLQDAKKLMAYAPHDPAGYLYAGQRYSDLGYQKRAIKIFEEGLNNIPFCFSSSSSSSLNQQGHYQELQQARLTAKRRDNYRRDMLVCLPYDVSCCVLDELSQQTLAHCTRVSSTWRNLVLNYPNIWHHMDIATFDVKKQMDDVIPVYKLLPTIAHHIQELVLPEEKQLKDYLDLIRTNNFRNLCSLQVKRGFWRQERNINYETICSSLINVASTLTSLNLDLIHIQGLDLARLLSMFRNLASLRYYATWDQSSSFLDKQLIPFTTSLTKLDLWRHKAHSWDPTFTVTEMQQLIRSSPHLQFLSIYSCTDEIYDEVTHYCPDIRKLIVNQTHNEGMTVDEQKSTRGLKTLLSTNLLSGTAIQSLLTQHAATLHTLQLDQEMVHPTRGTWQQLFSTFTFHKLVNVTISKVHEEIIQQLDTLIQQTPHLEMLFVAQTCGTMIPDDVFDTLVHLLKFKKLWLIDCDFNPAVLVRCLDMFAKSKAQSALVSLDISGIEGTINDTLLKTCARIKSLVDLSVCHSSPRQGAVQSFARNVAKLPNLEDLSIYEMPMTENDIQVIGKNRSICRFTINASEGITQEQVLGSFAPHVLIDYDEFYGDDDNDDVEF</sequence>
<dbReference type="Gene3D" id="1.20.1280.50">
    <property type="match status" value="1"/>
</dbReference>
<proteinExistence type="predicted"/>
<dbReference type="Proteomes" id="UP000646827">
    <property type="component" value="Unassembled WGS sequence"/>
</dbReference>
<dbReference type="InterPro" id="IPR001810">
    <property type="entry name" value="F-box_dom"/>
</dbReference>
<dbReference type="Gene3D" id="1.25.40.10">
    <property type="entry name" value="Tetratricopeptide repeat domain"/>
    <property type="match status" value="1"/>
</dbReference>
<dbReference type="Pfam" id="PF12937">
    <property type="entry name" value="F-box-like"/>
    <property type="match status" value="1"/>
</dbReference>
<dbReference type="SUPFAM" id="SSF81383">
    <property type="entry name" value="F-box domain"/>
    <property type="match status" value="1"/>
</dbReference>
<dbReference type="SMART" id="SM00256">
    <property type="entry name" value="FBOX"/>
    <property type="match status" value="1"/>
</dbReference>
<dbReference type="Gene3D" id="3.80.10.10">
    <property type="entry name" value="Ribonuclease Inhibitor"/>
    <property type="match status" value="1"/>
</dbReference>
<evidence type="ECO:0000313" key="3">
    <source>
        <dbReference type="Proteomes" id="UP000646827"/>
    </source>
</evidence>
<organism evidence="2 3">
    <name type="scientific">Circinella minor</name>
    <dbReference type="NCBI Taxonomy" id="1195481"/>
    <lineage>
        <taxon>Eukaryota</taxon>
        <taxon>Fungi</taxon>
        <taxon>Fungi incertae sedis</taxon>
        <taxon>Mucoromycota</taxon>
        <taxon>Mucoromycotina</taxon>
        <taxon>Mucoromycetes</taxon>
        <taxon>Mucorales</taxon>
        <taxon>Lichtheimiaceae</taxon>
        <taxon>Circinella</taxon>
    </lineage>
</organism>
<keyword evidence="3" id="KW-1185">Reference proteome</keyword>
<dbReference type="EMBL" id="JAEPRB010000260">
    <property type="protein sequence ID" value="KAG2217972.1"/>
    <property type="molecule type" value="Genomic_DNA"/>
</dbReference>
<name>A0A8H7VGF3_9FUNG</name>
<evidence type="ECO:0000259" key="1">
    <source>
        <dbReference type="PROSITE" id="PS50181"/>
    </source>
</evidence>
<protein>
    <recommendedName>
        <fullName evidence="1">F-box domain-containing protein</fullName>
    </recommendedName>
</protein>
<dbReference type="PANTHER" id="PTHR38926">
    <property type="entry name" value="F-BOX DOMAIN CONTAINING PROTEIN, EXPRESSED"/>
    <property type="match status" value="1"/>
</dbReference>
<dbReference type="InterPro" id="IPR032675">
    <property type="entry name" value="LRR_dom_sf"/>
</dbReference>
<dbReference type="InterPro" id="IPR011990">
    <property type="entry name" value="TPR-like_helical_dom_sf"/>
</dbReference>
<dbReference type="AlphaFoldDB" id="A0A8H7VGF3"/>
<dbReference type="SUPFAM" id="SSF48452">
    <property type="entry name" value="TPR-like"/>
    <property type="match status" value="1"/>
</dbReference>
<gene>
    <name evidence="2" type="ORF">INT45_001406</name>
</gene>